<comment type="catalytic activity">
    <reaction evidence="11 15">
        <text>cytidine + H2O + H(+) = uridine + NH4(+)</text>
        <dbReference type="Rhea" id="RHEA:16069"/>
        <dbReference type="ChEBI" id="CHEBI:15377"/>
        <dbReference type="ChEBI" id="CHEBI:15378"/>
        <dbReference type="ChEBI" id="CHEBI:16704"/>
        <dbReference type="ChEBI" id="CHEBI:17562"/>
        <dbReference type="ChEBI" id="CHEBI:28938"/>
        <dbReference type="EC" id="3.5.4.5"/>
    </reaction>
</comment>
<protein>
    <recommendedName>
        <fullName evidence="5 15">Cytidine deaminase</fullName>
        <ecNumber evidence="4 15">3.5.4.5</ecNumber>
    </recommendedName>
    <alternativeName>
        <fullName evidence="9 15">Cytidine aminohydrolase</fullName>
    </alternativeName>
</protein>
<dbReference type="GO" id="GO:0004126">
    <property type="term" value="F:cytidine deaminase activity"/>
    <property type="evidence" value="ECO:0007669"/>
    <property type="project" value="UniProtKB-UniRule"/>
</dbReference>
<gene>
    <name evidence="17" type="primary">cdd</name>
    <name evidence="17" type="ORF">Spa11_18080</name>
</gene>
<feature type="binding site" evidence="14">
    <location>
        <position position="93"/>
    </location>
    <ligand>
        <name>Zn(2+)</name>
        <dbReference type="ChEBI" id="CHEBI:29105"/>
        <note>catalytic</note>
    </ligand>
</feature>
<dbReference type="EMBL" id="CP036349">
    <property type="protein sequence ID" value="QDV73610.1"/>
    <property type="molecule type" value="Genomic_DNA"/>
</dbReference>
<keyword evidence="18" id="KW-1185">Reference proteome</keyword>
<comment type="cofactor">
    <cofactor evidence="1 14 15">
        <name>Zn(2+)</name>
        <dbReference type="ChEBI" id="CHEBI:29105"/>
    </cofactor>
</comment>
<evidence type="ECO:0000256" key="7">
    <source>
        <dbReference type="ARBA" id="ARBA00022801"/>
    </source>
</evidence>
<feature type="binding site" evidence="13">
    <location>
        <begin position="48"/>
        <end position="54"/>
    </location>
    <ligand>
        <name>substrate</name>
    </ligand>
</feature>
<dbReference type="AlphaFoldDB" id="A0A518K757"/>
<feature type="domain" description="CMP/dCMP-type deaminase" evidence="16">
    <location>
        <begin position="7"/>
        <end position="133"/>
    </location>
</feature>
<proteinExistence type="inferred from homology"/>
<dbReference type="InterPro" id="IPR002125">
    <property type="entry name" value="CMP_dCMP_dom"/>
</dbReference>
<dbReference type="GO" id="GO:0072527">
    <property type="term" value="P:pyrimidine-containing compound metabolic process"/>
    <property type="evidence" value="ECO:0007669"/>
    <property type="project" value="UniProtKB-ARBA"/>
</dbReference>
<evidence type="ECO:0000256" key="8">
    <source>
        <dbReference type="ARBA" id="ARBA00022833"/>
    </source>
</evidence>
<dbReference type="InterPro" id="IPR050202">
    <property type="entry name" value="Cyt/Deoxycyt_deaminase"/>
</dbReference>
<evidence type="ECO:0000313" key="18">
    <source>
        <dbReference type="Proteomes" id="UP000316426"/>
    </source>
</evidence>
<dbReference type="NCBIfam" id="NF004064">
    <property type="entry name" value="PRK05578.1"/>
    <property type="match status" value="1"/>
</dbReference>
<name>A0A518K757_9BACT</name>
<evidence type="ECO:0000256" key="9">
    <source>
        <dbReference type="ARBA" id="ARBA00032005"/>
    </source>
</evidence>
<keyword evidence="6 14" id="KW-0479">Metal-binding</keyword>
<sequence length="134" mass="13929">MAEPTQDQIDELVAVAIAVRGMAYAPFSKFYVGAAILDNEGRVFSGVNVENSSYGLTICAERTAAGTAITAGAKEFVAVAVATPGAAAPCGACRQFLYEFGPRCTVLLVDSETGAVKHTATLDEFLPSGFRLSS</sequence>
<dbReference type="GO" id="GO:0008270">
    <property type="term" value="F:zinc ion binding"/>
    <property type="evidence" value="ECO:0007669"/>
    <property type="project" value="UniProtKB-UniRule"/>
</dbReference>
<evidence type="ECO:0000313" key="17">
    <source>
        <dbReference type="EMBL" id="QDV73610.1"/>
    </source>
</evidence>
<dbReference type="GO" id="GO:0005829">
    <property type="term" value="C:cytosol"/>
    <property type="evidence" value="ECO:0007669"/>
    <property type="project" value="TreeGrafter"/>
</dbReference>
<evidence type="ECO:0000256" key="10">
    <source>
        <dbReference type="ARBA" id="ARBA00049252"/>
    </source>
</evidence>
<keyword evidence="7 15" id="KW-0378">Hydrolase</keyword>
<dbReference type="Proteomes" id="UP000316426">
    <property type="component" value="Chromosome"/>
</dbReference>
<evidence type="ECO:0000256" key="11">
    <source>
        <dbReference type="ARBA" id="ARBA00049558"/>
    </source>
</evidence>
<dbReference type="GO" id="GO:0055086">
    <property type="term" value="P:nucleobase-containing small molecule metabolic process"/>
    <property type="evidence" value="ECO:0007669"/>
    <property type="project" value="UniProtKB-ARBA"/>
</dbReference>
<evidence type="ECO:0000256" key="13">
    <source>
        <dbReference type="PIRSR" id="PIRSR606262-2"/>
    </source>
</evidence>
<evidence type="ECO:0000256" key="3">
    <source>
        <dbReference type="ARBA" id="ARBA00006576"/>
    </source>
</evidence>
<feature type="active site" description="Proton donor" evidence="12">
    <location>
        <position position="61"/>
    </location>
</feature>
<dbReference type="PANTHER" id="PTHR11644:SF2">
    <property type="entry name" value="CYTIDINE DEAMINASE"/>
    <property type="match status" value="1"/>
</dbReference>
<dbReference type="FunFam" id="3.40.140.10:FF:000008">
    <property type="entry name" value="Cytidine deaminase"/>
    <property type="match status" value="1"/>
</dbReference>
<dbReference type="NCBIfam" id="TIGR01354">
    <property type="entry name" value="cyt_deam_tetra"/>
    <property type="match status" value="1"/>
</dbReference>
<keyword evidence="8 14" id="KW-0862">Zinc</keyword>
<evidence type="ECO:0000259" key="16">
    <source>
        <dbReference type="PROSITE" id="PS51747"/>
    </source>
</evidence>
<dbReference type="Pfam" id="PF00383">
    <property type="entry name" value="dCMP_cyt_deam_1"/>
    <property type="match status" value="1"/>
</dbReference>
<organism evidence="17 18">
    <name type="scientific">Botrimarina mediterranea</name>
    <dbReference type="NCBI Taxonomy" id="2528022"/>
    <lineage>
        <taxon>Bacteria</taxon>
        <taxon>Pseudomonadati</taxon>
        <taxon>Planctomycetota</taxon>
        <taxon>Planctomycetia</taxon>
        <taxon>Pirellulales</taxon>
        <taxon>Lacipirellulaceae</taxon>
        <taxon>Botrimarina</taxon>
    </lineage>
</organism>
<dbReference type="InterPro" id="IPR006262">
    <property type="entry name" value="Cyt_deam_tetra"/>
</dbReference>
<accession>A0A518K757</accession>
<dbReference type="PROSITE" id="PS51747">
    <property type="entry name" value="CYT_DCMP_DEAMINASES_2"/>
    <property type="match status" value="1"/>
</dbReference>
<feature type="binding site" evidence="14">
    <location>
        <position position="59"/>
    </location>
    <ligand>
        <name>Zn(2+)</name>
        <dbReference type="ChEBI" id="CHEBI:29105"/>
        <note>catalytic</note>
    </ligand>
</feature>
<dbReference type="KEGG" id="bmei:Spa11_18080"/>
<dbReference type="InterPro" id="IPR016193">
    <property type="entry name" value="Cytidine_deaminase-like"/>
</dbReference>
<comment type="catalytic activity">
    <reaction evidence="10 15">
        <text>2'-deoxycytidine + H2O + H(+) = 2'-deoxyuridine + NH4(+)</text>
        <dbReference type="Rhea" id="RHEA:13433"/>
        <dbReference type="ChEBI" id="CHEBI:15377"/>
        <dbReference type="ChEBI" id="CHEBI:15378"/>
        <dbReference type="ChEBI" id="CHEBI:15698"/>
        <dbReference type="ChEBI" id="CHEBI:16450"/>
        <dbReference type="ChEBI" id="CHEBI:28938"/>
        <dbReference type="EC" id="3.5.4.5"/>
    </reaction>
</comment>
<dbReference type="SUPFAM" id="SSF53927">
    <property type="entry name" value="Cytidine deaminase-like"/>
    <property type="match status" value="1"/>
</dbReference>
<reference evidence="17 18" key="1">
    <citation type="submission" date="2019-02" db="EMBL/GenBank/DDBJ databases">
        <title>Deep-cultivation of Planctomycetes and their phenomic and genomic characterization uncovers novel biology.</title>
        <authorList>
            <person name="Wiegand S."/>
            <person name="Jogler M."/>
            <person name="Boedeker C."/>
            <person name="Pinto D."/>
            <person name="Vollmers J."/>
            <person name="Rivas-Marin E."/>
            <person name="Kohn T."/>
            <person name="Peeters S.H."/>
            <person name="Heuer A."/>
            <person name="Rast P."/>
            <person name="Oberbeckmann S."/>
            <person name="Bunk B."/>
            <person name="Jeske O."/>
            <person name="Meyerdierks A."/>
            <person name="Storesund J.E."/>
            <person name="Kallscheuer N."/>
            <person name="Luecker S."/>
            <person name="Lage O.M."/>
            <person name="Pohl T."/>
            <person name="Merkel B.J."/>
            <person name="Hornburger P."/>
            <person name="Mueller R.-W."/>
            <person name="Bruemmer F."/>
            <person name="Labrenz M."/>
            <person name="Spormann A.M."/>
            <person name="Op den Camp H."/>
            <person name="Overmann J."/>
            <person name="Amann R."/>
            <person name="Jetten M.S.M."/>
            <person name="Mascher T."/>
            <person name="Medema M.H."/>
            <person name="Devos D.P."/>
            <person name="Kaster A.-K."/>
            <person name="Ovreas L."/>
            <person name="Rohde M."/>
            <person name="Galperin M.Y."/>
            <person name="Jogler C."/>
        </authorList>
    </citation>
    <scope>NUCLEOTIDE SEQUENCE [LARGE SCALE GENOMIC DNA]</scope>
    <source>
        <strain evidence="17 18">Spa11</strain>
    </source>
</reference>
<evidence type="ECO:0000256" key="12">
    <source>
        <dbReference type="PIRSR" id="PIRSR606262-1"/>
    </source>
</evidence>
<evidence type="ECO:0000256" key="1">
    <source>
        <dbReference type="ARBA" id="ARBA00001947"/>
    </source>
</evidence>
<evidence type="ECO:0000256" key="2">
    <source>
        <dbReference type="ARBA" id="ARBA00003949"/>
    </source>
</evidence>
<comment type="similarity">
    <text evidence="3 15">Belongs to the cytidine and deoxycytidylate deaminase family.</text>
</comment>
<evidence type="ECO:0000256" key="5">
    <source>
        <dbReference type="ARBA" id="ARBA00018266"/>
    </source>
</evidence>
<evidence type="ECO:0000256" key="6">
    <source>
        <dbReference type="ARBA" id="ARBA00022723"/>
    </source>
</evidence>
<evidence type="ECO:0000256" key="4">
    <source>
        <dbReference type="ARBA" id="ARBA00012783"/>
    </source>
</evidence>
<dbReference type="PANTHER" id="PTHR11644">
    <property type="entry name" value="CYTIDINE DEAMINASE"/>
    <property type="match status" value="1"/>
</dbReference>
<comment type="function">
    <text evidence="2 15">This enzyme scavenges exogenous and endogenous cytidine and 2'-deoxycytidine for UMP synthesis.</text>
</comment>
<dbReference type="RefSeq" id="WP_145110901.1">
    <property type="nucleotide sequence ID" value="NZ_CP036349.1"/>
</dbReference>
<dbReference type="CDD" id="cd01283">
    <property type="entry name" value="cytidine_deaminase"/>
    <property type="match status" value="1"/>
</dbReference>
<evidence type="ECO:0000256" key="15">
    <source>
        <dbReference type="RuleBase" id="RU364006"/>
    </source>
</evidence>
<dbReference type="Gene3D" id="3.40.140.10">
    <property type="entry name" value="Cytidine Deaminase, domain 2"/>
    <property type="match status" value="1"/>
</dbReference>
<feature type="binding site" evidence="14">
    <location>
        <position position="90"/>
    </location>
    <ligand>
        <name>Zn(2+)</name>
        <dbReference type="ChEBI" id="CHEBI:29105"/>
        <note>catalytic</note>
    </ligand>
</feature>
<evidence type="ECO:0000256" key="14">
    <source>
        <dbReference type="PIRSR" id="PIRSR606262-3"/>
    </source>
</evidence>
<dbReference type="EC" id="3.5.4.5" evidence="4 15"/>